<dbReference type="Proteomes" id="UP000547209">
    <property type="component" value="Unassembled WGS sequence"/>
</dbReference>
<name>A0A7X0RUL7_9BACL</name>
<proteinExistence type="predicted"/>
<keyword evidence="2" id="KW-1185">Reference proteome</keyword>
<gene>
    <name evidence="1" type="ORF">H7C19_25305</name>
</gene>
<organism evidence="1 2">
    <name type="scientific">Cohnella nanjingensis</name>
    <dbReference type="NCBI Taxonomy" id="1387779"/>
    <lineage>
        <taxon>Bacteria</taxon>
        <taxon>Bacillati</taxon>
        <taxon>Bacillota</taxon>
        <taxon>Bacilli</taxon>
        <taxon>Bacillales</taxon>
        <taxon>Paenibacillaceae</taxon>
        <taxon>Cohnella</taxon>
    </lineage>
</organism>
<comment type="caution">
    <text evidence="1">The sequence shown here is derived from an EMBL/GenBank/DDBJ whole genome shotgun (WGS) entry which is preliminary data.</text>
</comment>
<dbReference type="EMBL" id="JACJVP010000043">
    <property type="protein sequence ID" value="MBB6674007.1"/>
    <property type="molecule type" value="Genomic_DNA"/>
</dbReference>
<sequence>MRLMGKLFAQPVEKSIQPIIRLMDNPLPQPLIAWDRNKPVDLSIDSLQPAKAQRLFELTKHLIAE</sequence>
<dbReference type="AlphaFoldDB" id="A0A7X0RUL7"/>
<accession>A0A7X0RUL7</accession>
<evidence type="ECO:0000313" key="2">
    <source>
        <dbReference type="Proteomes" id="UP000547209"/>
    </source>
</evidence>
<protein>
    <submittedName>
        <fullName evidence="1">Uncharacterized protein</fullName>
    </submittedName>
</protein>
<reference evidence="1 2" key="1">
    <citation type="submission" date="2020-08" db="EMBL/GenBank/DDBJ databases">
        <title>Cohnella phylogeny.</title>
        <authorList>
            <person name="Dunlap C."/>
        </authorList>
    </citation>
    <scope>NUCLEOTIDE SEQUENCE [LARGE SCALE GENOMIC DNA]</scope>
    <source>
        <strain evidence="1 2">DSM 28246</strain>
    </source>
</reference>
<evidence type="ECO:0000313" key="1">
    <source>
        <dbReference type="EMBL" id="MBB6674007.1"/>
    </source>
</evidence>